<dbReference type="NCBIfam" id="NF012161">
    <property type="entry name" value="bla_class_D_main"/>
    <property type="match status" value="1"/>
</dbReference>
<dbReference type="EMBL" id="PPEH01000002">
    <property type="protein sequence ID" value="PNW14512.1"/>
    <property type="molecule type" value="Genomic_DNA"/>
</dbReference>
<dbReference type="GO" id="GO:0071555">
    <property type="term" value="P:cell wall organization"/>
    <property type="evidence" value="ECO:0007669"/>
    <property type="project" value="TreeGrafter"/>
</dbReference>
<reference evidence="8 11" key="2">
    <citation type="submission" date="2018-11" db="EMBL/GenBank/DDBJ databases">
        <title>Proposal to divide the Flavobacteriaceae and reorganize its genera based on Amino Acid Identity values calculated from whole genome sequences.</title>
        <authorList>
            <person name="Nicholson A.C."/>
            <person name="Gulvik C.A."/>
            <person name="Whitney A.M."/>
            <person name="Humrighouse B.W."/>
            <person name="Bell M."/>
            <person name="Holmes B."/>
            <person name="Steigerwalt A.G."/>
            <person name="Villarma A."/>
            <person name="Sheth M."/>
            <person name="Batra D."/>
            <person name="Pryor J."/>
            <person name="Bernardet J.-F."/>
            <person name="Hugo C."/>
            <person name="Kampfer P."/>
            <person name="Newman J."/>
            <person name="McQuiston J.R."/>
        </authorList>
    </citation>
    <scope>NUCLEOTIDE SEQUENCE [LARGE SCALE GENOMIC DNA]</scope>
    <source>
        <strain evidence="8 11">KC_1864</strain>
    </source>
</reference>
<protein>
    <recommendedName>
        <fullName evidence="3">beta-lactamase</fullName>
        <ecNumber evidence="3">3.5.2.6</ecNumber>
    </recommendedName>
</protein>
<evidence type="ECO:0000256" key="1">
    <source>
        <dbReference type="ARBA" id="ARBA00001526"/>
    </source>
</evidence>
<dbReference type="RefSeq" id="WP_103289900.1">
    <property type="nucleotide sequence ID" value="NZ_CP033924.1"/>
</dbReference>
<dbReference type="Pfam" id="PF00905">
    <property type="entry name" value="Transpeptidase"/>
    <property type="match status" value="1"/>
</dbReference>
<dbReference type="GO" id="GO:0008658">
    <property type="term" value="F:penicillin binding"/>
    <property type="evidence" value="ECO:0007669"/>
    <property type="project" value="InterPro"/>
</dbReference>
<dbReference type="PANTHER" id="PTHR30627">
    <property type="entry name" value="PEPTIDOGLYCAN D,D-TRANSPEPTIDASE"/>
    <property type="match status" value="1"/>
</dbReference>
<dbReference type="InterPro" id="IPR012338">
    <property type="entry name" value="Beta-lactam/transpept-like"/>
</dbReference>
<gene>
    <name evidence="8" type="primary">blaOXA</name>
    <name evidence="9" type="ORF">C1637_06005</name>
    <name evidence="8" type="ORF">EG342_21975</name>
</gene>
<evidence type="ECO:0000259" key="7">
    <source>
        <dbReference type="Pfam" id="PF00905"/>
    </source>
</evidence>
<evidence type="ECO:0000256" key="4">
    <source>
        <dbReference type="ARBA" id="ARBA00022729"/>
    </source>
</evidence>
<dbReference type="GO" id="GO:0008800">
    <property type="term" value="F:beta-lactamase activity"/>
    <property type="evidence" value="ECO:0007669"/>
    <property type="project" value="UniProtKB-EC"/>
</dbReference>
<keyword evidence="5" id="KW-0378">Hydrolase</keyword>
<organism evidence="9 10">
    <name type="scientific">Chryseobacterium lactis</name>
    <dbReference type="NCBI Taxonomy" id="1241981"/>
    <lineage>
        <taxon>Bacteria</taxon>
        <taxon>Pseudomonadati</taxon>
        <taxon>Bacteroidota</taxon>
        <taxon>Flavobacteriia</taxon>
        <taxon>Flavobacteriales</taxon>
        <taxon>Weeksellaceae</taxon>
        <taxon>Chryseobacterium group</taxon>
        <taxon>Chryseobacterium</taxon>
    </lineage>
</organism>
<dbReference type="EMBL" id="CP033924">
    <property type="protein sequence ID" value="AZA84393.1"/>
    <property type="molecule type" value="Genomic_DNA"/>
</dbReference>
<comment type="catalytic activity">
    <reaction evidence="1">
        <text>a beta-lactam + H2O = a substituted beta-amino acid</text>
        <dbReference type="Rhea" id="RHEA:20401"/>
        <dbReference type="ChEBI" id="CHEBI:15377"/>
        <dbReference type="ChEBI" id="CHEBI:35627"/>
        <dbReference type="ChEBI" id="CHEBI:140347"/>
        <dbReference type="EC" id="3.5.2.6"/>
    </reaction>
</comment>
<dbReference type="InterPro" id="IPR050515">
    <property type="entry name" value="Beta-lactam/transpept"/>
</dbReference>
<sequence>MKFININFLFTVVAFFLIVSFTSDSTEVIRNDFKKFYDKYGVEGSFIMYDQADDRYTIYNKEQISTPFTPASTFKICNSLISLETGVIKDENIVFKWDGKERPLDVWNKDTDMRDAFKNSTVWYYQELARRVGENRMKSWLKKSHYGNEDISGGIDAFWLSGGLRITPGEQIDFLRRLHDDKLPFSKRSMDIVKDIMIVSDTSGTVIRAKPGAGKQGQQYVGWYVGYITTKDNVYYFSNCIQSIEKKPDFGKARFEILNDILDELKVLKKL</sequence>
<dbReference type="EC" id="3.5.2.6" evidence="3"/>
<evidence type="ECO:0000313" key="9">
    <source>
        <dbReference type="EMBL" id="PNW14512.1"/>
    </source>
</evidence>
<proteinExistence type="inferred from homology"/>
<evidence type="ECO:0000313" key="10">
    <source>
        <dbReference type="Proteomes" id="UP000236262"/>
    </source>
</evidence>
<dbReference type="Proteomes" id="UP000279972">
    <property type="component" value="Chromosome"/>
</dbReference>
<evidence type="ECO:0000256" key="2">
    <source>
        <dbReference type="ARBA" id="ARBA00007898"/>
    </source>
</evidence>
<dbReference type="InterPro" id="IPR001460">
    <property type="entry name" value="PCN-bd_Tpept"/>
</dbReference>
<feature type="domain" description="Penicillin-binding protein transpeptidase" evidence="7">
    <location>
        <begin position="58"/>
        <end position="262"/>
    </location>
</feature>
<dbReference type="PANTHER" id="PTHR30627:SF6">
    <property type="entry name" value="BETA-LACTAMASE YBXI-RELATED"/>
    <property type="match status" value="1"/>
</dbReference>
<dbReference type="SUPFAM" id="SSF56601">
    <property type="entry name" value="beta-lactamase/transpeptidase-like"/>
    <property type="match status" value="1"/>
</dbReference>
<keyword evidence="4" id="KW-0732">Signal</keyword>
<keyword evidence="6" id="KW-0046">Antibiotic resistance</keyword>
<evidence type="ECO:0000313" key="11">
    <source>
        <dbReference type="Proteomes" id="UP000279972"/>
    </source>
</evidence>
<evidence type="ECO:0000256" key="3">
    <source>
        <dbReference type="ARBA" id="ARBA00012865"/>
    </source>
</evidence>
<dbReference type="Gene3D" id="3.40.710.10">
    <property type="entry name" value="DD-peptidase/beta-lactamase superfamily"/>
    <property type="match status" value="1"/>
</dbReference>
<name>A0A3G6RIH8_CHRLC</name>
<accession>A0A3G6RIH8</accession>
<dbReference type="GO" id="GO:0005886">
    <property type="term" value="C:plasma membrane"/>
    <property type="evidence" value="ECO:0007669"/>
    <property type="project" value="TreeGrafter"/>
</dbReference>
<evidence type="ECO:0000256" key="6">
    <source>
        <dbReference type="ARBA" id="ARBA00023251"/>
    </source>
</evidence>
<dbReference type="Proteomes" id="UP000236262">
    <property type="component" value="Unassembled WGS sequence"/>
</dbReference>
<evidence type="ECO:0000313" key="8">
    <source>
        <dbReference type="EMBL" id="AZA84393.1"/>
    </source>
</evidence>
<reference evidence="9 10" key="1">
    <citation type="submission" date="2018-01" db="EMBL/GenBank/DDBJ databases">
        <title>Draft genome sequences of Chryseobacterium lactis NCTC11390, Chryseobacterium oncorhynchi 701B-08, and Chryseobacterium viscerum 687B-08.</title>
        <authorList>
            <person name="Jeong J.-J."/>
            <person name="Lee Y.J."/>
            <person name="Park B."/>
            <person name="Choi I.-G."/>
            <person name="Kim K.D."/>
        </authorList>
    </citation>
    <scope>NUCLEOTIDE SEQUENCE [LARGE SCALE GENOMIC DNA]</scope>
    <source>
        <strain evidence="9 10">NCTC11390</strain>
    </source>
</reference>
<dbReference type="AlphaFoldDB" id="A0A3G6RIH8"/>
<dbReference type="GO" id="GO:0046677">
    <property type="term" value="P:response to antibiotic"/>
    <property type="evidence" value="ECO:0007669"/>
    <property type="project" value="UniProtKB-KW"/>
</dbReference>
<evidence type="ECO:0000256" key="5">
    <source>
        <dbReference type="ARBA" id="ARBA00022801"/>
    </source>
</evidence>
<dbReference type="KEGG" id="clac:EG342_21975"/>
<dbReference type="OrthoDB" id="9762883at2"/>
<keyword evidence="11" id="KW-1185">Reference proteome</keyword>
<comment type="similarity">
    <text evidence="2">Belongs to the class-D beta-lactamase family.</text>
</comment>